<protein>
    <recommendedName>
        <fullName evidence="5">PHD-type domain-containing protein</fullName>
    </recommendedName>
</protein>
<evidence type="ECO:0000256" key="1">
    <source>
        <dbReference type="SAM" id="Coils"/>
    </source>
</evidence>
<feature type="region of interest" description="Disordered" evidence="2">
    <location>
        <begin position="306"/>
        <end position="450"/>
    </location>
</feature>
<feature type="compositionally biased region" description="Basic and acidic residues" evidence="2">
    <location>
        <begin position="421"/>
        <end position="431"/>
    </location>
</feature>
<proteinExistence type="predicted"/>
<feature type="region of interest" description="Disordered" evidence="2">
    <location>
        <begin position="167"/>
        <end position="220"/>
    </location>
</feature>
<reference evidence="3" key="2">
    <citation type="submission" date="2020-05" db="UniProtKB">
        <authorList>
            <consortium name="EnsemblMetazoa"/>
        </authorList>
    </citation>
    <scope>IDENTIFICATION</scope>
    <source>
        <strain evidence="3">FAR1</strain>
    </source>
</reference>
<feature type="coiled-coil region" evidence="1">
    <location>
        <begin position="50"/>
        <end position="77"/>
    </location>
</feature>
<dbReference type="EMBL" id="AXCN02001041">
    <property type="status" value="NOT_ANNOTATED_CDS"/>
    <property type="molecule type" value="Genomic_DNA"/>
</dbReference>
<evidence type="ECO:0008006" key="5">
    <source>
        <dbReference type="Google" id="ProtNLM"/>
    </source>
</evidence>
<feature type="region of interest" description="Disordered" evidence="2">
    <location>
        <begin position="515"/>
        <end position="559"/>
    </location>
</feature>
<reference evidence="4" key="1">
    <citation type="submission" date="2014-01" db="EMBL/GenBank/DDBJ databases">
        <title>The Genome Sequence of Anopheles farauti FAR1 (V2).</title>
        <authorList>
            <consortium name="The Broad Institute Genomics Platform"/>
            <person name="Neafsey D.E."/>
            <person name="Besansky N."/>
            <person name="Howell P."/>
            <person name="Walton C."/>
            <person name="Young S.K."/>
            <person name="Zeng Q."/>
            <person name="Gargeya S."/>
            <person name="Fitzgerald M."/>
            <person name="Haas B."/>
            <person name="Abouelleil A."/>
            <person name="Allen A.W."/>
            <person name="Alvarado L."/>
            <person name="Arachchi H.M."/>
            <person name="Berlin A.M."/>
            <person name="Chapman S.B."/>
            <person name="Gainer-Dewar J."/>
            <person name="Goldberg J."/>
            <person name="Griggs A."/>
            <person name="Gujja S."/>
            <person name="Hansen M."/>
            <person name="Howarth C."/>
            <person name="Imamovic A."/>
            <person name="Ireland A."/>
            <person name="Larimer J."/>
            <person name="McCowan C."/>
            <person name="Murphy C."/>
            <person name="Pearson M."/>
            <person name="Poon T.W."/>
            <person name="Priest M."/>
            <person name="Roberts A."/>
            <person name="Saif S."/>
            <person name="Shea T."/>
            <person name="Sisk P."/>
            <person name="Sykes S."/>
            <person name="Wortman J."/>
            <person name="Nusbaum C."/>
            <person name="Birren B."/>
        </authorList>
    </citation>
    <scope>NUCLEOTIDE SEQUENCE [LARGE SCALE GENOMIC DNA]</scope>
    <source>
        <strain evidence="4">FAR1</strain>
    </source>
</reference>
<evidence type="ECO:0000313" key="4">
    <source>
        <dbReference type="Proteomes" id="UP000075886"/>
    </source>
</evidence>
<dbReference type="Proteomes" id="UP000075886">
    <property type="component" value="Unassembled WGS sequence"/>
</dbReference>
<feature type="compositionally biased region" description="Low complexity" evidence="2">
    <location>
        <begin position="540"/>
        <end position="554"/>
    </location>
</feature>
<feature type="region of interest" description="Disordered" evidence="2">
    <location>
        <begin position="232"/>
        <end position="258"/>
    </location>
</feature>
<feature type="compositionally biased region" description="Low complexity" evidence="2">
    <location>
        <begin position="395"/>
        <end position="408"/>
    </location>
</feature>
<keyword evidence="1" id="KW-0175">Coiled coil</keyword>
<accession>A0A182Q584</accession>
<dbReference type="STRING" id="69004.A0A182Q584"/>
<evidence type="ECO:0000256" key="2">
    <source>
        <dbReference type="SAM" id="MobiDB-lite"/>
    </source>
</evidence>
<dbReference type="EnsemblMetazoa" id="AFAF003315-RA">
    <property type="protein sequence ID" value="AFAF003315-PA"/>
    <property type="gene ID" value="AFAF003315"/>
</dbReference>
<dbReference type="AlphaFoldDB" id="A0A182Q584"/>
<feature type="compositionally biased region" description="Low complexity" evidence="2">
    <location>
        <begin position="194"/>
        <end position="206"/>
    </location>
</feature>
<organism evidence="3 4">
    <name type="scientific">Anopheles farauti</name>
    <dbReference type="NCBI Taxonomy" id="69004"/>
    <lineage>
        <taxon>Eukaryota</taxon>
        <taxon>Metazoa</taxon>
        <taxon>Ecdysozoa</taxon>
        <taxon>Arthropoda</taxon>
        <taxon>Hexapoda</taxon>
        <taxon>Insecta</taxon>
        <taxon>Pterygota</taxon>
        <taxon>Neoptera</taxon>
        <taxon>Endopterygota</taxon>
        <taxon>Diptera</taxon>
        <taxon>Nematocera</taxon>
        <taxon>Culicoidea</taxon>
        <taxon>Culicidae</taxon>
        <taxon>Anophelinae</taxon>
        <taxon>Anopheles</taxon>
    </lineage>
</organism>
<feature type="compositionally biased region" description="Acidic residues" evidence="2">
    <location>
        <begin position="245"/>
        <end position="254"/>
    </location>
</feature>
<name>A0A182Q584_9DIPT</name>
<evidence type="ECO:0000313" key="3">
    <source>
        <dbReference type="EnsemblMetazoa" id="AFAF003315-PA"/>
    </source>
</evidence>
<sequence>MQKQWHLIRQFPLPCELKDGIVYLQRALRDFITQHQILASKIKILPIHQRAKIKQCMRELEEEMRSIGEEQEGLVRHISERVKRFQLTVQSQKLVTLPEDLLCGFVAQQLNRHSENAAFNGTPKHISPRMNATELAEKYCLESILGQTLEVVDLVDVDDDSILLDDPWATGAESKPPPPASPSSVLPNTYIKESPTPSTSTRSLLKSKQERQDQSPPETSERPFAAIAESLHVNQEPLTSPDKSSDDEPEEVVESCEKKVLEENPVRTGGVWMPGLRGRPPKGVKYVPAAKLAIIEAQRQAVAQKRTSKRKEVLEEKIEPIDHVQDDSAEEDDPPLVMSAAVRRGRSNLLQALNKQKRGPGRPNASELLPRTASTAASKRDPTAVGGSKLSKHASYTSSGSSPNSRSSTPTWGMRQQTRGGSDDSCDRRSSSTEQFPSLPDPGEPSVSTPATIYELGQMSYLRYLGLYTPEEAKALKERKRERKRRSCYSTERKDFHYGKLDYYEQQQQYQVARAAKRQNKRPILYSPPVAVAKKRKHPPSSSTHQQQTSSSSSRPRLPPANIFAAMDIRSCFVCYKTGTTDELSACMNCCNIYHLDCHNKIDEQDDAYRQRDNLCPLCLATDEANK</sequence>
<dbReference type="VEuPathDB" id="VectorBase:AFAF003315"/>
<keyword evidence="4" id="KW-1185">Reference proteome</keyword>
<feature type="compositionally biased region" description="Polar residues" evidence="2">
    <location>
        <begin position="409"/>
        <end position="418"/>
    </location>
</feature>
<feature type="compositionally biased region" description="Basic and acidic residues" evidence="2">
    <location>
        <begin position="310"/>
        <end position="326"/>
    </location>
</feature>